<evidence type="ECO:0000256" key="6">
    <source>
        <dbReference type="PROSITE-ProRule" id="PRU00339"/>
    </source>
</evidence>
<dbReference type="InterPro" id="IPR027417">
    <property type="entry name" value="P-loop_NTPase"/>
</dbReference>
<evidence type="ECO:0000259" key="7">
    <source>
        <dbReference type="SMART" id="SM00382"/>
    </source>
</evidence>
<dbReference type="Proteomes" id="UP000034150">
    <property type="component" value="Unassembled WGS sequence"/>
</dbReference>
<evidence type="ECO:0000313" key="8">
    <source>
        <dbReference type="EMBL" id="KKE99362.1"/>
    </source>
</evidence>
<evidence type="ECO:0000256" key="1">
    <source>
        <dbReference type="ARBA" id="ARBA00004496"/>
    </source>
</evidence>
<keyword evidence="5" id="KW-0067">ATP-binding</keyword>
<evidence type="ECO:0000256" key="3">
    <source>
        <dbReference type="ARBA" id="ARBA00022490"/>
    </source>
</evidence>
<accession>A0A0M2JQZ3</accession>
<dbReference type="InterPro" id="IPR019734">
    <property type="entry name" value="TPR_rpt"/>
</dbReference>
<dbReference type="Pfam" id="PF17866">
    <property type="entry name" value="AAA_lid_6"/>
    <property type="match status" value="1"/>
</dbReference>
<dbReference type="PANTHER" id="PTHR43392">
    <property type="entry name" value="AAA-TYPE ATPASE FAMILY PROTEIN / ANKYRIN REPEAT FAMILY PROTEIN"/>
    <property type="match status" value="1"/>
</dbReference>
<dbReference type="InterPro" id="IPR050773">
    <property type="entry name" value="CbxX/CfxQ_RuBisCO_ESX"/>
</dbReference>
<keyword evidence="4" id="KW-0547">Nucleotide-binding</keyword>
<dbReference type="SMART" id="SM00382">
    <property type="entry name" value="AAA"/>
    <property type="match status" value="1"/>
</dbReference>
<dbReference type="RefSeq" id="WP_046365671.1">
    <property type="nucleotide sequence ID" value="NZ_LAUZ02000103.1"/>
</dbReference>
<comment type="subcellular location">
    <subcellularLocation>
        <location evidence="1">Cytoplasm</location>
    </subcellularLocation>
</comment>
<comment type="similarity">
    <text evidence="2">Belongs to the CbxX/CfxQ family.</text>
</comment>
<sequence>MTAGVGLKPLDVFTLGLRYLRNSQTDEAREAFRQAAERDPGMCDAWLGMLATGSTSADVTAGAYRSVSNLGVALKTAGMTVADLSVFTSMTLGSFGLRMPTHTRLHVAVAYAVALAEAQPPQLAKAEEVITRESRLPNMSALDLDLLDYVRLGLLGLARRWPDVLSFEGKQQWRSQESNPEFVKYLNAGMLVWKVWALVGTGNPAEAQRYAESGLSTAGLPNDVHAKLRLGRGYAMRAQGQRDEAMAAFKELQAWVNTPEVQEAIEDPEKVIEIVTASSLATRSDVWDPESGSSAASLEVEAREKRRDGVRAEAMALLDKQIGMHGVKEQIRRLEAKAMMDQKRAEMGIAKKDVGAAYIFTGPPGTGKTTMARILAQLLFGLGVIARPEVIEASRPQLVDQYLGKTAQKTNAVIDKALGGLLFIDEAYSLYQKGYSDGDAYGQEAVDTLLARLENERKTEDPNKKLVTVIAGYEADINRFLTMNEGLASRFTTRIHFDSYTPEDLVKIADLMASTESALYSSQAQDLMLANLQRLAAMQVDDVDSGGTPRRVSGIDKAGNARFVRNVTEKATEIRDFRLSSSTEIDLSVKEVLVTIEAEDVASAFREVCSVQGVPFHE</sequence>
<dbReference type="GO" id="GO:0005737">
    <property type="term" value="C:cytoplasm"/>
    <property type="evidence" value="ECO:0007669"/>
    <property type="project" value="UniProtKB-SubCell"/>
</dbReference>
<dbReference type="InterPro" id="IPR011990">
    <property type="entry name" value="TPR-like_helical_dom_sf"/>
</dbReference>
<dbReference type="EMBL" id="LAUZ02000103">
    <property type="protein sequence ID" value="KKE99362.1"/>
    <property type="molecule type" value="Genomic_DNA"/>
</dbReference>
<evidence type="ECO:0000256" key="4">
    <source>
        <dbReference type="ARBA" id="ARBA00022741"/>
    </source>
</evidence>
<dbReference type="FunFam" id="3.40.50.300:FF:000216">
    <property type="entry name" value="Type VII secretion ATPase EccA"/>
    <property type="match status" value="1"/>
</dbReference>
<dbReference type="InterPro" id="IPR003959">
    <property type="entry name" value="ATPase_AAA_core"/>
</dbReference>
<dbReference type="Pfam" id="PF00004">
    <property type="entry name" value="AAA"/>
    <property type="match status" value="1"/>
</dbReference>
<dbReference type="InterPro" id="IPR049078">
    <property type="entry name" value="T7SS_EccA1-like_N"/>
</dbReference>
<dbReference type="PROSITE" id="PS50005">
    <property type="entry name" value="TPR"/>
    <property type="match status" value="1"/>
</dbReference>
<evidence type="ECO:0000256" key="2">
    <source>
        <dbReference type="ARBA" id="ARBA00010378"/>
    </source>
</evidence>
<keyword evidence="9" id="KW-1185">Reference proteome</keyword>
<dbReference type="SUPFAM" id="SSF48452">
    <property type="entry name" value="TPR-like"/>
    <property type="match status" value="1"/>
</dbReference>
<proteinExistence type="inferred from homology"/>
<dbReference type="InterPro" id="IPR000641">
    <property type="entry name" value="CbxX/CfxQ"/>
</dbReference>
<dbReference type="OrthoDB" id="9806903at2"/>
<dbReference type="Pfam" id="PF21545">
    <property type="entry name" value="T7SS_EccA1_N"/>
    <property type="match status" value="1"/>
</dbReference>
<dbReference type="Gene3D" id="1.10.8.60">
    <property type="match status" value="1"/>
</dbReference>
<dbReference type="InterPro" id="IPR003593">
    <property type="entry name" value="AAA+_ATPase"/>
</dbReference>
<dbReference type="Gene3D" id="3.40.50.300">
    <property type="entry name" value="P-loop containing nucleotide triphosphate hydrolases"/>
    <property type="match status" value="1"/>
</dbReference>
<gene>
    <name evidence="8" type="ORF">WN67_24490</name>
</gene>
<organism evidence="8 9">
    <name type="scientific">Mycolicibacterium obuense</name>
    <dbReference type="NCBI Taxonomy" id="1807"/>
    <lineage>
        <taxon>Bacteria</taxon>
        <taxon>Bacillati</taxon>
        <taxon>Actinomycetota</taxon>
        <taxon>Actinomycetes</taxon>
        <taxon>Mycobacteriales</taxon>
        <taxon>Mycobacteriaceae</taxon>
        <taxon>Mycolicibacterium</taxon>
    </lineage>
</organism>
<keyword evidence="3" id="KW-0963">Cytoplasm</keyword>
<comment type="caution">
    <text evidence="8">The sequence shown here is derived from an EMBL/GenBank/DDBJ whole genome shotgun (WGS) entry which is preliminary data.</text>
</comment>
<protein>
    <recommendedName>
        <fullName evidence="7">AAA+ ATPase domain-containing protein</fullName>
    </recommendedName>
</protein>
<feature type="domain" description="AAA+ ATPase" evidence="7">
    <location>
        <begin position="354"/>
        <end position="501"/>
    </location>
</feature>
<dbReference type="PANTHER" id="PTHR43392:SF2">
    <property type="entry name" value="AAA-TYPE ATPASE FAMILY PROTEIN _ ANKYRIN REPEAT FAMILY PROTEIN"/>
    <property type="match status" value="1"/>
</dbReference>
<dbReference type="AlphaFoldDB" id="A0A0M2JQZ3"/>
<dbReference type="Gene3D" id="1.25.40.10">
    <property type="entry name" value="Tetratricopeptide repeat domain"/>
    <property type="match status" value="1"/>
</dbReference>
<keyword evidence="6" id="KW-0802">TPR repeat</keyword>
<dbReference type="CDD" id="cd00009">
    <property type="entry name" value="AAA"/>
    <property type="match status" value="1"/>
</dbReference>
<evidence type="ECO:0000256" key="5">
    <source>
        <dbReference type="ARBA" id="ARBA00022840"/>
    </source>
</evidence>
<evidence type="ECO:0000313" key="9">
    <source>
        <dbReference type="Proteomes" id="UP000034150"/>
    </source>
</evidence>
<dbReference type="GO" id="GO:0005524">
    <property type="term" value="F:ATP binding"/>
    <property type="evidence" value="ECO:0007669"/>
    <property type="project" value="UniProtKB-KW"/>
</dbReference>
<name>A0A0M2JQZ3_9MYCO</name>
<reference evidence="8 9" key="1">
    <citation type="journal article" date="2015" name="Genome Announc.">
        <title>Draft Genome Sequence of Mycobacterium obuense Strain UC1, Isolated from Patient Sputum.</title>
        <authorList>
            <person name="Greninger A.L."/>
            <person name="Cunningham G."/>
            <person name="Hsu E.D."/>
            <person name="Yu J.M."/>
            <person name="Chiu C.Y."/>
            <person name="Miller S."/>
        </authorList>
    </citation>
    <scope>NUCLEOTIDE SEQUENCE [LARGE SCALE GENOMIC DNA]</scope>
    <source>
        <strain evidence="8 9">UC1</strain>
    </source>
</reference>
<dbReference type="PATRIC" id="fig|1807.13.peg.5432"/>
<dbReference type="InterPro" id="IPR041627">
    <property type="entry name" value="AAA_lid_6"/>
</dbReference>
<dbReference type="SUPFAM" id="SSF52540">
    <property type="entry name" value="P-loop containing nucleoside triphosphate hydrolases"/>
    <property type="match status" value="1"/>
</dbReference>
<feature type="repeat" description="TPR" evidence="6">
    <location>
        <begin position="9"/>
        <end position="42"/>
    </location>
</feature>
<dbReference type="GO" id="GO:0016887">
    <property type="term" value="F:ATP hydrolysis activity"/>
    <property type="evidence" value="ECO:0007669"/>
    <property type="project" value="InterPro"/>
</dbReference>
<dbReference type="PRINTS" id="PR00819">
    <property type="entry name" value="CBXCFQXSUPER"/>
</dbReference>